<keyword evidence="4" id="KW-1185">Reference proteome</keyword>
<dbReference type="OrthoDB" id="4084661at2759"/>
<dbReference type="InParanoid" id="A5DJ73"/>
<dbReference type="HOGENOM" id="CLU_711966_0_0_1"/>
<dbReference type="InterPro" id="IPR043837">
    <property type="entry name" value="Mtf2-like_C"/>
</dbReference>
<evidence type="ECO:0000313" key="3">
    <source>
        <dbReference type="EMBL" id="EDK39226.2"/>
    </source>
</evidence>
<dbReference type="Pfam" id="PF19189">
    <property type="entry name" value="Mtf2"/>
    <property type="match status" value="1"/>
</dbReference>
<proteinExistence type="predicted"/>
<dbReference type="eggNOG" id="ENOG502RXV4">
    <property type="taxonomic scope" value="Eukaryota"/>
</dbReference>
<feature type="region of interest" description="Disordered" evidence="1">
    <location>
        <begin position="66"/>
        <end position="87"/>
    </location>
</feature>
<dbReference type="Proteomes" id="UP000001997">
    <property type="component" value="Unassembled WGS sequence"/>
</dbReference>
<dbReference type="VEuPathDB" id="FungiDB:PGUG_03324"/>
<accession>A5DJ73</accession>
<evidence type="ECO:0000256" key="1">
    <source>
        <dbReference type="SAM" id="MobiDB-lite"/>
    </source>
</evidence>
<reference evidence="3 4" key="1">
    <citation type="journal article" date="2009" name="Nature">
        <title>Evolution of pathogenicity and sexual reproduction in eight Candida genomes.</title>
        <authorList>
            <person name="Butler G."/>
            <person name="Rasmussen M.D."/>
            <person name="Lin M.F."/>
            <person name="Santos M.A."/>
            <person name="Sakthikumar S."/>
            <person name="Munro C.A."/>
            <person name="Rheinbay E."/>
            <person name="Grabherr M."/>
            <person name="Forche A."/>
            <person name="Reedy J.L."/>
            <person name="Agrafioti I."/>
            <person name="Arnaud M.B."/>
            <person name="Bates S."/>
            <person name="Brown A.J."/>
            <person name="Brunke S."/>
            <person name="Costanzo M.C."/>
            <person name="Fitzpatrick D.A."/>
            <person name="de Groot P.W."/>
            <person name="Harris D."/>
            <person name="Hoyer L.L."/>
            <person name="Hube B."/>
            <person name="Klis F.M."/>
            <person name="Kodira C."/>
            <person name="Lennard N."/>
            <person name="Logue M.E."/>
            <person name="Martin R."/>
            <person name="Neiman A.M."/>
            <person name="Nikolaou E."/>
            <person name="Quail M.A."/>
            <person name="Quinn J."/>
            <person name="Santos M.C."/>
            <person name="Schmitzberger F.F."/>
            <person name="Sherlock G."/>
            <person name="Shah P."/>
            <person name="Silverstein K.A."/>
            <person name="Skrzypek M.S."/>
            <person name="Soll D."/>
            <person name="Staggs R."/>
            <person name="Stansfield I."/>
            <person name="Stumpf M.P."/>
            <person name="Sudbery P.E."/>
            <person name="Srikantha T."/>
            <person name="Zeng Q."/>
            <person name="Berman J."/>
            <person name="Berriman M."/>
            <person name="Heitman J."/>
            <person name="Gow N.A."/>
            <person name="Lorenz M.C."/>
            <person name="Birren B.W."/>
            <person name="Kellis M."/>
            <person name="Cuomo C.A."/>
        </authorList>
    </citation>
    <scope>NUCLEOTIDE SEQUENCE [LARGE SCALE GENOMIC DNA]</scope>
    <source>
        <strain evidence="4">ATCC 6260 / CBS 566 / DSM 6381 / JCM 1539 / NBRC 10279 / NRRL Y-324</strain>
    </source>
</reference>
<dbReference type="RefSeq" id="XP_001483943.2">
    <property type="nucleotide sequence ID" value="XM_001483893.1"/>
</dbReference>
<protein>
    <recommendedName>
        <fullName evidence="2">Mtf2-like C-terminal domain-containing protein</fullName>
    </recommendedName>
</protein>
<dbReference type="OMA" id="NRRISHH"/>
<dbReference type="AlphaFoldDB" id="A5DJ73"/>
<gene>
    <name evidence="3" type="ORF">PGUG_03324</name>
</gene>
<dbReference type="KEGG" id="pgu:PGUG_03324"/>
<dbReference type="GeneID" id="5126349"/>
<feature type="domain" description="Mtf2-like C-terminal" evidence="2">
    <location>
        <begin position="175"/>
        <end position="385"/>
    </location>
</feature>
<sequence length="388" mass="44818">MPSQISTLMFVRTQPWRSLRPWTRPLYHTNVLSLRMNSHRSNMGPSASSGEKLELDQLLRDLDLFNEPQNDEKSPSNNQEITKEPLNRENQLENDLESLFGKVQQEQEEHLDRNEQIINEEKNLFQRIFTSYIDSEPKESPENILKGINQPTFRSSRIHSVSEKIRDDVFTMTDNALSATSDYIQSLPTSQEVTEFLSSTLDRWLAQDSAAKNDGQVQESIYLNKILNSKGKRITESHTKFIDKVKATSEAQPEKPSLNIFTLPILFNKCIARLSASGDGVLAFTIFNRLKSHIHIYTICCNQKTFNEMMKIAWVNTMDLYTVEKLYFEMVGNGFTGDYHTFHILKSIIVEYYGMKMGTMNSPIWSRQDDIRVESLEKKLATLARQLQ</sequence>
<dbReference type="GO" id="GO:0005739">
    <property type="term" value="C:mitochondrion"/>
    <property type="evidence" value="ECO:0007669"/>
    <property type="project" value="InterPro"/>
</dbReference>
<dbReference type="EMBL" id="CH408158">
    <property type="protein sequence ID" value="EDK39226.2"/>
    <property type="molecule type" value="Genomic_DNA"/>
</dbReference>
<name>A5DJ73_PICGU</name>
<organism evidence="3 4">
    <name type="scientific">Meyerozyma guilliermondii (strain ATCC 6260 / CBS 566 / DSM 6381 / JCM 1539 / NBRC 10279 / NRRL Y-324)</name>
    <name type="common">Yeast</name>
    <name type="synonym">Candida guilliermondii</name>
    <dbReference type="NCBI Taxonomy" id="294746"/>
    <lineage>
        <taxon>Eukaryota</taxon>
        <taxon>Fungi</taxon>
        <taxon>Dikarya</taxon>
        <taxon>Ascomycota</taxon>
        <taxon>Saccharomycotina</taxon>
        <taxon>Pichiomycetes</taxon>
        <taxon>Debaryomycetaceae</taxon>
        <taxon>Meyerozyma</taxon>
    </lineage>
</organism>
<evidence type="ECO:0000313" key="4">
    <source>
        <dbReference type="Proteomes" id="UP000001997"/>
    </source>
</evidence>
<evidence type="ECO:0000259" key="2">
    <source>
        <dbReference type="Pfam" id="PF19189"/>
    </source>
</evidence>
<dbReference type="STRING" id="294746.A5DJ73"/>
<dbReference type="FunCoup" id="A5DJ73">
    <property type="interactions" value="55"/>
</dbReference>